<dbReference type="InterPro" id="IPR052155">
    <property type="entry name" value="Biofilm_reg_signaling"/>
</dbReference>
<organism evidence="3 5">
    <name type="scientific">Kurthia zopfii</name>
    <dbReference type="NCBI Taxonomy" id="1650"/>
    <lineage>
        <taxon>Bacteria</taxon>
        <taxon>Bacillati</taxon>
        <taxon>Bacillota</taxon>
        <taxon>Bacilli</taxon>
        <taxon>Bacillales</taxon>
        <taxon>Caryophanaceae</taxon>
        <taxon>Kurthia</taxon>
    </lineage>
</organism>
<evidence type="ECO:0000313" key="6">
    <source>
        <dbReference type="Proteomes" id="UP000294641"/>
    </source>
</evidence>
<dbReference type="InterPro" id="IPR000160">
    <property type="entry name" value="GGDEF_dom"/>
</dbReference>
<dbReference type="Gene3D" id="3.20.20.450">
    <property type="entry name" value="EAL domain"/>
    <property type="match status" value="1"/>
</dbReference>
<name>A0A8B4Q7X3_9BACL</name>
<dbReference type="AlphaFoldDB" id="A0A8B4Q7X3"/>
<feature type="domain" description="EAL" evidence="1">
    <location>
        <begin position="415"/>
        <end position="668"/>
    </location>
</feature>
<dbReference type="InterPro" id="IPR029787">
    <property type="entry name" value="Nucleotide_cyclase"/>
</dbReference>
<dbReference type="SUPFAM" id="SSF141868">
    <property type="entry name" value="EAL domain-like"/>
    <property type="match status" value="1"/>
</dbReference>
<dbReference type="EMBL" id="SNZG01000034">
    <property type="protein sequence ID" value="TDR34947.1"/>
    <property type="molecule type" value="Genomic_DNA"/>
</dbReference>
<evidence type="ECO:0000259" key="1">
    <source>
        <dbReference type="PROSITE" id="PS50883"/>
    </source>
</evidence>
<dbReference type="FunFam" id="3.20.20.450:FF:000001">
    <property type="entry name" value="Cyclic di-GMP phosphodiesterase yahA"/>
    <property type="match status" value="1"/>
</dbReference>
<dbReference type="PROSITE" id="PS50887">
    <property type="entry name" value="GGDEF"/>
    <property type="match status" value="1"/>
</dbReference>
<dbReference type="EMBL" id="UGNP01000001">
    <property type="protein sequence ID" value="STX08923.1"/>
    <property type="molecule type" value="Genomic_DNA"/>
</dbReference>
<dbReference type="OrthoDB" id="2624050at2"/>
<dbReference type="InterPro" id="IPR001633">
    <property type="entry name" value="EAL_dom"/>
</dbReference>
<gene>
    <name evidence="3" type="primary">gmr_1</name>
    <name evidence="4" type="ORF">DFR61_13427</name>
    <name evidence="3" type="ORF">NCTC10597_00592</name>
</gene>
<evidence type="ECO:0000259" key="2">
    <source>
        <dbReference type="PROSITE" id="PS50887"/>
    </source>
</evidence>
<dbReference type="SUPFAM" id="SSF55073">
    <property type="entry name" value="Nucleotide cyclase"/>
    <property type="match status" value="1"/>
</dbReference>
<dbReference type="GO" id="GO:0071111">
    <property type="term" value="F:cyclic-guanylate-specific phosphodiesterase activity"/>
    <property type="evidence" value="ECO:0007669"/>
    <property type="project" value="UniProtKB-EC"/>
</dbReference>
<dbReference type="SMART" id="SM00052">
    <property type="entry name" value="EAL"/>
    <property type="match status" value="1"/>
</dbReference>
<dbReference type="CDD" id="cd01949">
    <property type="entry name" value="GGDEF"/>
    <property type="match status" value="1"/>
</dbReference>
<dbReference type="InterPro" id="IPR000014">
    <property type="entry name" value="PAS"/>
</dbReference>
<dbReference type="InterPro" id="IPR035919">
    <property type="entry name" value="EAL_sf"/>
</dbReference>
<reference evidence="3 5" key="1">
    <citation type="submission" date="2018-06" db="EMBL/GenBank/DDBJ databases">
        <authorList>
            <consortium name="Pathogen Informatics"/>
            <person name="Doyle S."/>
        </authorList>
    </citation>
    <scope>NUCLEOTIDE SEQUENCE [LARGE SCALE GENOMIC DNA]</scope>
    <source>
        <strain evidence="3 5">NCTC10597</strain>
    </source>
</reference>
<dbReference type="NCBIfam" id="TIGR00229">
    <property type="entry name" value="sensory_box"/>
    <property type="match status" value="1"/>
</dbReference>
<comment type="caution">
    <text evidence="3">The sequence shown here is derived from an EMBL/GenBank/DDBJ whole genome shotgun (WGS) entry which is preliminary data.</text>
</comment>
<dbReference type="PANTHER" id="PTHR44757:SF2">
    <property type="entry name" value="BIOFILM ARCHITECTURE MAINTENANCE PROTEIN MBAA"/>
    <property type="match status" value="1"/>
</dbReference>
<proteinExistence type="predicted"/>
<evidence type="ECO:0000313" key="3">
    <source>
        <dbReference type="EMBL" id="STX08923.1"/>
    </source>
</evidence>
<dbReference type="InterPro" id="IPR035965">
    <property type="entry name" value="PAS-like_dom_sf"/>
</dbReference>
<dbReference type="Proteomes" id="UP000294641">
    <property type="component" value="Unassembled WGS sequence"/>
</dbReference>
<protein>
    <submittedName>
        <fullName evidence="3">Cyclic di-GMP phosphodiesterase Gmr</fullName>
        <ecNumber evidence="3">3.1.4.52</ecNumber>
    </submittedName>
    <submittedName>
        <fullName evidence="4">PAS domain S-box-containing protein/diguanylate cyclase (GGDEF)-like protein</fullName>
    </submittedName>
</protein>
<dbReference type="InterPro" id="IPR043128">
    <property type="entry name" value="Rev_trsase/Diguanyl_cyclase"/>
</dbReference>
<dbReference type="SMART" id="SM00267">
    <property type="entry name" value="GGDEF"/>
    <property type="match status" value="1"/>
</dbReference>
<dbReference type="SUPFAM" id="SSF55785">
    <property type="entry name" value="PYP-like sensor domain (PAS domain)"/>
    <property type="match status" value="1"/>
</dbReference>
<dbReference type="Gene3D" id="3.30.450.20">
    <property type="entry name" value="PAS domain"/>
    <property type="match status" value="1"/>
</dbReference>
<evidence type="ECO:0000313" key="5">
    <source>
        <dbReference type="Proteomes" id="UP000254330"/>
    </source>
</evidence>
<dbReference type="PROSITE" id="PS50883">
    <property type="entry name" value="EAL"/>
    <property type="match status" value="1"/>
</dbReference>
<evidence type="ECO:0000313" key="4">
    <source>
        <dbReference type="EMBL" id="TDR34947.1"/>
    </source>
</evidence>
<dbReference type="NCBIfam" id="TIGR00254">
    <property type="entry name" value="GGDEF"/>
    <property type="match status" value="1"/>
</dbReference>
<dbReference type="Pfam" id="PF00563">
    <property type="entry name" value="EAL"/>
    <property type="match status" value="1"/>
</dbReference>
<keyword evidence="3" id="KW-0378">Hydrolase</keyword>
<feature type="domain" description="GGDEF" evidence="2">
    <location>
        <begin position="275"/>
        <end position="406"/>
    </location>
</feature>
<dbReference type="EC" id="3.1.4.52" evidence="3"/>
<reference evidence="4 6" key="2">
    <citation type="submission" date="2019-03" db="EMBL/GenBank/DDBJ databases">
        <title>Genomic Encyclopedia of Type Strains, Phase IV (KMG-IV): sequencing the most valuable type-strain genomes for metagenomic binning, comparative biology and taxonomic classification.</title>
        <authorList>
            <person name="Goeker M."/>
        </authorList>
    </citation>
    <scope>NUCLEOTIDE SEQUENCE [LARGE SCALE GENOMIC DNA]</scope>
    <source>
        <strain evidence="4 6">DSM 20580</strain>
    </source>
</reference>
<keyword evidence="6" id="KW-1185">Reference proteome</keyword>
<dbReference type="Pfam" id="PF00990">
    <property type="entry name" value="GGDEF"/>
    <property type="match status" value="1"/>
</dbReference>
<dbReference type="PANTHER" id="PTHR44757">
    <property type="entry name" value="DIGUANYLATE CYCLASE DGCP"/>
    <property type="match status" value="1"/>
</dbReference>
<dbReference type="Proteomes" id="UP000254330">
    <property type="component" value="Unassembled WGS sequence"/>
</dbReference>
<dbReference type="Gene3D" id="3.30.70.270">
    <property type="match status" value="1"/>
</dbReference>
<dbReference type="Pfam" id="PF13426">
    <property type="entry name" value="PAS_9"/>
    <property type="match status" value="1"/>
</dbReference>
<dbReference type="RefSeq" id="WP_109349981.1">
    <property type="nucleotide sequence ID" value="NZ_BJUE01000031.1"/>
</dbReference>
<dbReference type="CDD" id="cd01948">
    <property type="entry name" value="EAL"/>
    <property type="match status" value="1"/>
</dbReference>
<sequence>MENSPLTNDQWKYAVKQLNNLGDYYCFFLLKKHPTYFEVQFASNLATEYFGDFSKNERAETYFTPSNWQSIIQSLNENKKATIQFTPKSMSEKIITTMILKEIDELQELYLLAIDLTEQYDLGSSEQHQIEPLICLAIDGEILYGNRATIGSLGYRKQKFISASIENIITSVNSSSILEVLKRLNETKELEEFYDATVKTIDGQTFRIYLRITPIIVDSEIVEFHCIWRHLEQTFIENQKMFSLHYYDQLTGIWNKQALNEHFLEESRIAQRNRNNLAILLVDVLRFKRINESYGTNIGDEILCAITQRLKTIESAENYLYRLNGDEFIIMVQNATDEKIIAISEKINKMFLQPFTTSEIDLDCDYSIGVTMQQEEAIELESMLQQAMQAVYFSMVYGQKLCYYEPSMEESYRHDALMESHLRRAIEKNELHLHFQPQIDLSTGNVESFEALLRWSNPKFGDVSPVKFIPIAEESGIIVMIGDWVLEEVAKILSEWKKREWLHLRIAVNISPLQFKEENFIEKMKDLIERHSLEPSMLELEITESSMMDVDKTMITLSELKEMNMIISIDDFGTGYSSLSYIKSYPIDIIKIDKSFIQEMDCDQRNQAIAKTIIHLAHSLGLTVIAEGVERLEHVSILKGENCEKAQGFLFSRPVPFEVIENQYLNKLN</sequence>
<accession>A0A8B4Q7X3</accession>